<keyword evidence="2" id="KW-0472">Membrane</keyword>
<feature type="signal peptide" evidence="3">
    <location>
        <begin position="1"/>
        <end position="19"/>
    </location>
</feature>
<evidence type="ECO:0000256" key="3">
    <source>
        <dbReference type="SAM" id="SignalP"/>
    </source>
</evidence>
<feature type="chain" id="PRO_5014090282" evidence="3">
    <location>
        <begin position="20"/>
        <end position="388"/>
    </location>
</feature>
<feature type="compositionally biased region" description="Polar residues" evidence="1">
    <location>
        <begin position="373"/>
        <end position="388"/>
    </location>
</feature>
<keyword evidence="3" id="KW-0732">Signal</keyword>
<keyword evidence="5" id="KW-1185">Reference proteome</keyword>
<accession>A0A1W2WI52</accession>
<dbReference type="GeneID" id="100181058"/>
<reference evidence="5" key="1">
    <citation type="journal article" date="2002" name="Science">
        <title>The draft genome of Ciona intestinalis: insights into chordate and vertebrate origins.</title>
        <authorList>
            <person name="Dehal P."/>
            <person name="Satou Y."/>
            <person name="Campbell R.K."/>
            <person name="Chapman J."/>
            <person name="Degnan B."/>
            <person name="De Tomaso A."/>
            <person name="Davidson B."/>
            <person name="Di Gregorio A."/>
            <person name="Gelpke M."/>
            <person name="Goodstein D.M."/>
            <person name="Harafuji N."/>
            <person name="Hastings K.E."/>
            <person name="Ho I."/>
            <person name="Hotta K."/>
            <person name="Huang W."/>
            <person name="Kawashima T."/>
            <person name="Lemaire P."/>
            <person name="Martinez D."/>
            <person name="Meinertzhagen I.A."/>
            <person name="Necula S."/>
            <person name="Nonaka M."/>
            <person name="Putnam N."/>
            <person name="Rash S."/>
            <person name="Saiga H."/>
            <person name="Satake M."/>
            <person name="Terry A."/>
            <person name="Yamada L."/>
            <person name="Wang H.G."/>
            <person name="Awazu S."/>
            <person name="Azumi K."/>
            <person name="Boore J."/>
            <person name="Branno M."/>
            <person name="Chin-Bow S."/>
            <person name="DeSantis R."/>
            <person name="Doyle S."/>
            <person name="Francino P."/>
            <person name="Keys D.N."/>
            <person name="Haga S."/>
            <person name="Hayashi H."/>
            <person name="Hino K."/>
            <person name="Imai K.S."/>
            <person name="Inaba K."/>
            <person name="Kano S."/>
            <person name="Kobayashi K."/>
            <person name="Kobayashi M."/>
            <person name="Lee B.I."/>
            <person name="Makabe K.W."/>
            <person name="Manohar C."/>
            <person name="Matassi G."/>
            <person name="Medina M."/>
            <person name="Mochizuki Y."/>
            <person name="Mount S."/>
            <person name="Morishita T."/>
            <person name="Miura S."/>
            <person name="Nakayama A."/>
            <person name="Nishizaka S."/>
            <person name="Nomoto H."/>
            <person name="Ohta F."/>
            <person name="Oishi K."/>
            <person name="Rigoutsos I."/>
            <person name="Sano M."/>
            <person name="Sasaki A."/>
            <person name="Sasakura Y."/>
            <person name="Shoguchi E."/>
            <person name="Shin-i T."/>
            <person name="Spagnuolo A."/>
            <person name="Stainier D."/>
            <person name="Suzuki M.M."/>
            <person name="Tassy O."/>
            <person name="Takatori N."/>
            <person name="Tokuoka M."/>
            <person name="Yagi K."/>
            <person name="Yoshizaki F."/>
            <person name="Wada S."/>
            <person name="Zhang C."/>
            <person name="Hyatt P.D."/>
            <person name="Larimer F."/>
            <person name="Detter C."/>
            <person name="Doggett N."/>
            <person name="Glavina T."/>
            <person name="Hawkins T."/>
            <person name="Richardson P."/>
            <person name="Lucas S."/>
            <person name="Kohara Y."/>
            <person name="Levine M."/>
            <person name="Satoh N."/>
            <person name="Rokhsar D.S."/>
        </authorList>
    </citation>
    <scope>NUCLEOTIDE SEQUENCE [LARGE SCALE GENOMIC DNA]</scope>
</reference>
<dbReference type="InParanoid" id="F6VGJ5"/>
<sequence length="388" mass="43150">MYGFVEVILAFTLFSVATSQNDADLIVISKVATQSALVYDCSVNVIIPKRTLQWEQRGGKCTSTDEHVFQYDVFENDTVTKRRLIILGCSESTFACVLTHSTLGESEKIVNITGTASESVGSCGGSSIFSVSLILWVVLVIVLLISLLIAVLVKRREKLKHTFTQQTIESVAYRVSQPSPTPVLPDGSEYCAALDDVRTVPEKSSTVYCLAQPNPRRIFDQTLPRIPENFPTNPSRNNKPRPISLALTNGYSIAGIPNTRVTMRQTGPRHGRVLTTQSAYYATPDRYSVYCAAEDVAPRPRYQSTASDSDYSEMSPRTPKPRKVSTKFAFTQRFETYGQKETGLKETNLTHQESRGHLYSTVNKEHKRKKPEITSSCVGVIDTQQNKS</sequence>
<dbReference type="KEGG" id="cin:100181058"/>
<keyword evidence="2" id="KW-1133">Transmembrane helix</keyword>
<dbReference type="HOGENOM" id="CLU_711630_0_0_1"/>
<reference evidence="4" key="3">
    <citation type="submission" date="2025-08" db="UniProtKB">
        <authorList>
            <consortium name="Ensembl"/>
        </authorList>
    </citation>
    <scope>IDENTIFICATION</scope>
</reference>
<keyword evidence="2" id="KW-0812">Transmembrane</keyword>
<dbReference type="Proteomes" id="UP000008144">
    <property type="component" value="Chromosome 12"/>
</dbReference>
<dbReference type="Ensembl" id="ENSCINT00000011500.1">
    <property type="protein sequence ID" value="ENSCINP00000011500.1"/>
    <property type="gene ID" value="ENSCING00000005554.1"/>
</dbReference>
<feature type="region of interest" description="Disordered" evidence="1">
    <location>
        <begin position="362"/>
        <end position="388"/>
    </location>
</feature>
<evidence type="ECO:0000256" key="1">
    <source>
        <dbReference type="SAM" id="MobiDB-lite"/>
    </source>
</evidence>
<organism evidence="4 5">
    <name type="scientific">Ciona intestinalis</name>
    <name type="common">Transparent sea squirt</name>
    <name type="synonym">Ascidia intestinalis</name>
    <dbReference type="NCBI Taxonomy" id="7719"/>
    <lineage>
        <taxon>Eukaryota</taxon>
        <taxon>Metazoa</taxon>
        <taxon>Chordata</taxon>
        <taxon>Tunicata</taxon>
        <taxon>Ascidiacea</taxon>
        <taxon>Phlebobranchia</taxon>
        <taxon>Cionidae</taxon>
        <taxon>Ciona</taxon>
    </lineage>
</organism>
<reference evidence="4" key="2">
    <citation type="journal article" date="2008" name="Genome Biol.">
        <title>Improved genome assembly and evidence-based global gene model set for the chordate Ciona intestinalis: new insight into intron and operon populations.</title>
        <authorList>
            <person name="Satou Y."/>
            <person name="Mineta K."/>
            <person name="Ogasawara M."/>
            <person name="Sasakura Y."/>
            <person name="Shoguchi E."/>
            <person name="Ueno K."/>
            <person name="Yamada L."/>
            <person name="Matsumoto J."/>
            <person name="Wasserscheid J."/>
            <person name="Dewar K."/>
            <person name="Wiley G.B."/>
            <person name="Macmil S.L."/>
            <person name="Roe B.A."/>
            <person name="Zeller R.W."/>
            <person name="Hastings K.E."/>
            <person name="Lemaire P."/>
            <person name="Lindquist E."/>
            <person name="Endo T."/>
            <person name="Hotta K."/>
            <person name="Inaba K."/>
        </authorList>
    </citation>
    <scope>NUCLEOTIDE SEQUENCE [LARGE SCALE GENOMIC DNA]</scope>
    <source>
        <strain evidence="4">wild type</strain>
    </source>
</reference>
<evidence type="ECO:0000256" key="2">
    <source>
        <dbReference type="SAM" id="Phobius"/>
    </source>
</evidence>
<protein>
    <submittedName>
        <fullName evidence="4">Uncharacterized LOC100181058</fullName>
    </submittedName>
</protein>
<accession>F6VGJ5</accession>
<gene>
    <name evidence="4" type="primary">LOC100181058</name>
</gene>
<feature type="region of interest" description="Disordered" evidence="1">
    <location>
        <begin position="300"/>
        <end position="324"/>
    </location>
</feature>
<dbReference type="EMBL" id="EAAA01001014">
    <property type="status" value="NOT_ANNOTATED_CDS"/>
    <property type="molecule type" value="Genomic_DNA"/>
</dbReference>
<dbReference type="AlphaFoldDB" id="F6VGJ5"/>
<proteinExistence type="predicted"/>
<feature type="transmembrane region" description="Helical" evidence="2">
    <location>
        <begin position="133"/>
        <end position="153"/>
    </location>
</feature>
<evidence type="ECO:0000313" key="4">
    <source>
        <dbReference type="Ensembl" id="ENSCINP00000011500.1"/>
    </source>
</evidence>
<reference evidence="4" key="4">
    <citation type="submission" date="2025-09" db="UniProtKB">
        <authorList>
            <consortium name="Ensembl"/>
        </authorList>
    </citation>
    <scope>IDENTIFICATION</scope>
</reference>
<dbReference type="RefSeq" id="XP_002131530.1">
    <property type="nucleotide sequence ID" value="XM_002131494.3"/>
</dbReference>
<evidence type="ECO:0000313" key="5">
    <source>
        <dbReference type="Proteomes" id="UP000008144"/>
    </source>
</evidence>
<name>F6VGJ5_CIOIN</name>